<comment type="catalytic activity">
    <reaction evidence="1">
        <text>ATP + protein L-histidine = ADP + protein N-phospho-L-histidine.</text>
        <dbReference type="EC" id="2.7.13.3"/>
    </reaction>
</comment>
<evidence type="ECO:0000259" key="11">
    <source>
        <dbReference type="Pfam" id="PF07730"/>
    </source>
</evidence>
<feature type="transmembrane region" description="Helical" evidence="10">
    <location>
        <begin position="123"/>
        <end position="144"/>
    </location>
</feature>
<evidence type="ECO:0000313" key="12">
    <source>
        <dbReference type="EMBL" id="GGP02598.1"/>
    </source>
</evidence>
<keyword evidence="5" id="KW-0547">Nucleotide-binding</keyword>
<feature type="domain" description="Signal transduction histidine kinase subgroup 3 dimerisation and phosphoacceptor" evidence="11">
    <location>
        <begin position="176"/>
        <end position="241"/>
    </location>
</feature>
<dbReference type="EC" id="2.7.13.3" evidence="2"/>
<evidence type="ECO:0000256" key="1">
    <source>
        <dbReference type="ARBA" id="ARBA00000085"/>
    </source>
</evidence>
<keyword evidence="6 12" id="KW-0418">Kinase</keyword>
<dbReference type="Pfam" id="PF07730">
    <property type="entry name" value="HisKA_3"/>
    <property type="match status" value="1"/>
</dbReference>
<keyword evidence="10" id="KW-0812">Transmembrane</keyword>
<dbReference type="GO" id="GO:0046983">
    <property type="term" value="F:protein dimerization activity"/>
    <property type="evidence" value="ECO:0007669"/>
    <property type="project" value="InterPro"/>
</dbReference>
<keyword evidence="7" id="KW-0067">ATP-binding</keyword>
<evidence type="ECO:0000256" key="7">
    <source>
        <dbReference type="ARBA" id="ARBA00022840"/>
    </source>
</evidence>
<dbReference type="AlphaFoldDB" id="A0A918E404"/>
<evidence type="ECO:0000256" key="4">
    <source>
        <dbReference type="ARBA" id="ARBA00022679"/>
    </source>
</evidence>
<feature type="transmembrane region" description="Helical" evidence="10">
    <location>
        <begin position="54"/>
        <end position="77"/>
    </location>
</feature>
<organism evidence="12 13">
    <name type="scientific">Nonomuraea glycinis</name>
    <dbReference type="NCBI Taxonomy" id="2047744"/>
    <lineage>
        <taxon>Bacteria</taxon>
        <taxon>Bacillati</taxon>
        <taxon>Actinomycetota</taxon>
        <taxon>Actinomycetes</taxon>
        <taxon>Streptosporangiales</taxon>
        <taxon>Streptosporangiaceae</taxon>
        <taxon>Nonomuraea</taxon>
    </lineage>
</organism>
<dbReference type="EMBL" id="BMNK01000002">
    <property type="protein sequence ID" value="GGP02598.1"/>
    <property type="molecule type" value="Genomic_DNA"/>
</dbReference>
<feature type="transmembrane region" description="Helical" evidence="10">
    <location>
        <begin position="30"/>
        <end position="47"/>
    </location>
</feature>
<evidence type="ECO:0000256" key="9">
    <source>
        <dbReference type="SAM" id="MobiDB-lite"/>
    </source>
</evidence>
<dbReference type="GO" id="GO:0000155">
    <property type="term" value="F:phosphorelay sensor kinase activity"/>
    <property type="evidence" value="ECO:0007669"/>
    <property type="project" value="InterPro"/>
</dbReference>
<dbReference type="Gene3D" id="3.30.565.10">
    <property type="entry name" value="Histidine kinase-like ATPase, C-terminal domain"/>
    <property type="match status" value="1"/>
</dbReference>
<reference evidence="12" key="2">
    <citation type="submission" date="2020-09" db="EMBL/GenBank/DDBJ databases">
        <authorList>
            <person name="Sun Q."/>
            <person name="Zhou Y."/>
        </authorList>
    </citation>
    <scope>NUCLEOTIDE SEQUENCE</scope>
    <source>
        <strain evidence="12">CGMCC 4.7430</strain>
    </source>
</reference>
<dbReference type="InterPro" id="IPR011712">
    <property type="entry name" value="Sig_transdc_His_kin_sub3_dim/P"/>
</dbReference>
<gene>
    <name evidence="12" type="ORF">GCM10012278_10370</name>
</gene>
<dbReference type="GO" id="GO:0005524">
    <property type="term" value="F:ATP binding"/>
    <property type="evidence" value="ECO:0007669"/>
    <property type="project" value="UniProtKB-KW"/>
</dbReference>
<dbReference type="SUPFAM" id="SSF55874">
    <property type="entry name" value="ATPase domain of HSP90 chaperone/DNA topoisomerase II/histidine kinase"/>
    <property type="match status" value="1"/>
</dbReference>
<dbReference type="PANTHER" id="PTHR24421:SF10">
    <property type="entry name" value="NITRATE_NITRITE SENSOR PROTEIN NARQ"/>
    <property type="match status" value="1"/>
</dbReference>
<feature type="region of interest" description="Disordered" evidence="9">
    <location>
        <begin position="353"/>
        <end position="382"/>
    </location>
</feature>
<sequence length="382" mass="41060">MKRVALWAGLAFLMGLILIAAGASLRRDAPMGQLVVPLAIVCAAVLLRTRAPLWSLGLGTLGVVLDAFIGPSLGTVLVYTDNLYAAALYGPARFSRWLLGITTVLAVGAGAAGWFIAGDWRLLALVGFQLALVLVTPVTTALVLRQHRDQVVIERAKAEQVARLAELDRQAAISAERTRMARELHDMIANHFSAIAIQSTAALSRKDLDQATVRKVMESVRENSVKGMAEMRSMIGLLRQEGDEGEAMRPRLLDAEILVDRSRQSGMAVEFQVEGEARELSPAVDLAGYRIVQEALTNALKHGEQPAAVSIRYQPHQVSLIVDNPVNGRKTSLPGAGVGLIGMRERTKLVGGTFEAGPRGSDWRVTAALPTSDKPASDKDPP</sequence>
<evidence type="ECO:0000256" key="3">
    <source>
        <dbReference type="ARBA" id="ARBA00022553"/>
    </source>
</evidence>
<dbReference type="CDD" id="cd16917">
    <property type="entry name" value="HATPase_UhpB-NarQ-NarX-like"/>
    <property type="match status" value="1"/>
</dbReference>
<evidence type="ECO:0000256" key="2">
    <source>
        <dbReference type="ARBA" id="ARBA00012438"/>
    </source>
</evidence>
<dbReference type="InterPro" id="IPR050482">
    <property type="entry name" value="Sensor_HK_TwoCompSys"/>
</dbReference>
<name>A0A918E404_9ACTN</name>
<dbReference type="PANTHER" id="PTHR24421">
    <property type="entry name" value="NITRATE/NITRITE SENSOR PROTEIN NARX-RELATED"/>
    <property type="match status" value="1"/>
</dbReference>
<accession>A0A918E404</accession>
<comment type="caution">
    <text evidence="12">The sequence shown here is derived from an EMBL/GenBank/DDBJ whole genome shotgun (WGS) entry which is preliminary data.</text>
</comment>
<dbReference type="RefSeq" id="WP_225277183.1">
    <property type="nucleotide sequence ID" value="NZ_BMNK01000002.1"/>
</dbReference>
<protein>
    <recommendedName>
        <fullName evidence="2">histidine kinase</fullName>
        <ecNumber evidence="2">2.7.13.3</ecNumber>
    </recommendedName>
</protein>
<dbReference type="Gene3D" id="1.20.5.1930">
    <property type="match status" value="1"/>
</dbReference>
<keyword evidence="10" id="KW-1133">Transmembrane helix</keyword>
<evidence type="ECO:0000256" key="8">
    <source>
        <dbReference type="ARBA" id="ARBA00023012"/>
    </source>
</evidence>
<keyword evidence="10" id="KW-0472">Membrane</keyword>
<dbReference type="GO" id="GO:0016020">
    <property type="term" value="C:membrane"/>
    <property type="evidence" value="ECO:0007669"/>
    <property type="project" value="InterPro"/>
</dbReference>
<evidence type="ECO:0000313" key="13">
    <source>
        <dbReference type="Proteomes" id="UP000660745"/>
    </source>
</evidence>
<evidence type="ECO:0000256" key="10">
    <source>
        <dbReference type="SAM" id="Phobius"/>
    </source>
</evidence>
<feature type="transmembrane region" description="Helical" evidence="10">
    <location>
        <begin position="97"/>
        <end position="116"/>
    </location>
</feature>
<dbReference type="Proteomes" id="UP000660745">
    <property type="component" value="Unassembled WGS sequence"/>
</dbReference>
<keyword evidence="4" id="KW-0808">Transferase</keyword>
<evidence type="ECO:0000256" key="6">
    <source>
        <dbReference type="ARBA" id="ARBA00022777"/>
    </source>
</evidence>
<reference evidence="12" key="1">
    <citation type="journal article" date="2014" name="Int. J. Syst. Evol. Microbiol.">
        <title>Complete genome sequence of Corynebacterium casei LMG S-19264T (=DSM 44701T), isolated from a smear-ripened cheese.</title>
        <authorList>
            <consortium name="US DOE Joint Genome Institute (JGI-PGF)"/>
            <person name="Walter F."/>
            <person name="Albersmeier A."/>
            <person name="Kalinowski J."/>
            <person name="Ruckert C."/>
        </authorList>
    </citation>
    <scope>NUCLEOTIDE SEQUENCE</scope>
    <source>
        <strain evidence="12">CGMCC 4.7430</strain>
    </source>
</reference>
<keyword evidence="3" id="KW-0597">Phosphoprotein</keyword>
<keyword evidence="8" id="KW-0902">Two-component regulatory system</keyword>
<proteinExistence type="predicted"/>
<dbReference type="InterPro" id="IPR036890">
    <property type="entry name" value="HATPase_C_sf"/>
</dbReference>
<evidence type="ECO:0000256" key="5">
    <source>
        <dbReference type="ARBA" id="ARBA00022741"/>
    </source>
</evidence>
<keyword evidence="13" id="KW-1185">Reference proteome</keyword>